<dbReference type="PROSITE" id="PS51746">
    <property type="entry name" value="PPM_2"/>
    <property type="match status" value="1"/>
</dbReference>
<keyword evidence="9" id="KW-1185">Reference proteome</keyword>
<evidence type="ECO:0000256" key="1">
    <source>
        <dbReference type="ARBA" id="ARBA00022679"/>
    </source>
</evidence>
<dbReference type="InterPro" id="IPR008266">
    <property type="entry name" value="Tyr_kinase_AS"/>
</dbReference>
<keyword evidence="2" id="KW-0547">Nucleotide-binding</keyword>
<dbReference type="EMBL" id="FXYE01000002">
    <property type="protein sequence ID" value="SMX46513.1"/>
    <property type="molecule type" value="Genomic_DNA"/>
</dbReference>
<dbReference type="Proteomes" id="UP000202922">
    <property type="component" value="Unassembled WGS sequence"/>
</dbReference>
<name>A0A238KUL2_9RHOB</name>
<dbReference type="PANTHER" id="PTHR43289:SF6">
    <property type="entry name" value="SERINE_THREONINE-PROTEIN KINASE NEKL-3"/>
    <property type="match status" value="1"/>
</dbReference>
<feature type="domain" description="Protein kinase" evidence="6">
    <location>
        <begin position="272"/>
        <end position="545"/>
    </location>
</feature>
<dbReference type="SUPFAM" id="SSF81606">
    <property type="entry name" value="PP2C-like"/>
    <property type="match status" value="1"/>
</dbReference>
<keyword evidence="4" id="KW-0067">ATP-binding</keyword>
<keyword evidence="3 8" id="KW-0418">Kinase</keyword>
<organism evidence="8 9">
    <name type="scientific">Actibacterium lipolyticum</name>
    <dbReference type="NCBI Taxonomy" id="1524263"/>
    <lineage>
        <taxon>Bacteria</taxon>
        <taxon>Pseudomonadati</taxon>
        <taxon>Pseudomonadota</taxon>
        <taxon>Alphaproteobacteria</taxon>
        <taxon>Rhodobacterales</taxon>
        <taxon>Roseobacteraceae</taxon>
        <taxon>Actibacterium</taxon>
    </lineage>
</organism>
<feature type="transmembrane region" description="Helical" evidence="5">
    <location>
        <begin position="553"/>
        <end position="572"/>
    </location>
</feature>
<dbReference type="GO" id="GO:0004674">
    <property type="term" value="F:protein serine/threonine kinase activity"/>
    <property type="evidence" value="ECO:0007669"/>
    <property type="project" value="UniProtKB-EC"/>
</dbReference>
<reference evidence="9" key="1">
    <citation type="submission" date="2017-05" db="EMBL/GenBank/DDBJ databases">
        <authorList>
            <person name="Rodrigo-Torres L."/>
            <person name="Arahal R. D."/>
            <person name="Lucena T."/>
        </authorList>
    </citation>
    <scope>NUCLEOTIDE SEQUENCE [LARGE SCALE GENOMIC DNA]</scope>
    <source>
        <strain evidence="9">CECT 8621</strain>
    </source>
</reference>
<dbReference type="AlphaFoldDB" id="A0A238KUL2"/>
<dbReference type="RefSeq" id="WP_093968190.1">
    <property type="nucleotide sequence ID" value="NZ_FXYE01000002.1"/>
</dbReference>
<dbReference type="InterPro" id="IPR001932">
    <property type="entry name" value="PPM-type_phosphatase-like_dom"/>
</dbReference>
<dbReference type="Gene3D" id="1.10.510.10">
    <property type="entry name" value="Transferase(Phosphotransferase) domain 1"/>
    <property type="match status" value="1"/>
</dbReference>
<dbReference type="SMART" id="SM00331">
    <property type="entry name" value="PP2C_SIG"/>
    <property type="match status" value="1"/>
</dbReference>
<gene>
    <name evidence="8" type="primary">prkC</name>
    <name evidence="8" type="ORF">COL8621_03142</name>
</gene>
<dbReference type="Gene3D" id="3.30.200.20">
    <property type="entry name" value="Phosphorylase Kinase, domain 1"/>
    <property type="match status" value="1"/>
</dbReference>
<evidence type="ECO:0000313" key="8">
    <source>
        <dbReference type="EMBL" id="SMX46513.1"/>
    </source>
</evidence>
<evidence type="ECO:0000256" key="3">
    <source>
        <dbReference type="ARBA" id="ARBA00022777"/>
    </source>
</evidence>
<dbReference type="PANTHER" id="PTHR43289">
    <property type="entry name" value="MITOGEN-ACTIVATED PROTEIN KINASE KINASE KINASE 20-RELATED"/>
    <property type="match status" value="1"/>
</dbReference>
<keyword evidence="5" id="KW-0812">Transmembrane</keyword>
<protein>
    <submittedName>
        <fullName evidence="8">Serine/threonine-protein kinase PrkC</fullName>
        <ecNumber evidence="8">2.7.11.1</ecNumber>
    </submittedName>
</protein>
<dbReference type="EC" id="2.7.11.1" evidence="8"/>
<keyword evidence="5" id="KW-0472">Membrane</keyword>
<dbReference type="SMART" id="SM00332">
    <property type="entry name" value="PP2Cc"/>
    <property type="match status" value="1"/>
</dbReference>
<dbReference type="OrthoDB" id="9801841at2"/>
<sequence>MPKDAPIQNAPCVSIGQYSSAGRKPENQDFHGALVPEGRALTLKGITLAIADGISSSAVSAEASETAVKSLLTDYYSTPDAWTVKTAATRVIDATNAWLHGQNSAVADMNVGRVCTLSALILKGRDGHILHVGDSRVQRLSGSSLEPLTNDHRMILSSEENYLGRALGAEPRIEVDYRQVPLSVGDVFLLTTDGVHDFTDARAVRTALAAPDLDAAAQEIATDALERGSDDNLTVQIVRIDALPAAGVELAVDGAKLPVPSLPKAGDIIDGFRIIRGLHSTARSHVFLAVDPDCNRVALKIPASEMAQDADYLRRFVLEEWIARRISSAHILKAGKVPEQRSALYVVTEFVEGCTLRQWMTDHPQPELEQVRDIIAQLATGLRAFHRREMIHQDLRPENVIIDNDGTVRIIDLGSTSVAGVEEAAPGTLGAMPGTYQYTAPEYLSGDPVSWRSDQYALGVIAYEMLTGRLPYGAQVARIRSRRDQARLTYATARDEESGVPDWMDVALRRAVNPDPLQRYDALSELVGDLKRPGSTWNASRHVPLAERDPVRFWQGVSLFLAVLCLILAVQLSA</sequence>
<keyword evidence="5" id="KW-1133">Transmembrane helix</keyword>
<dbReference type="CDD" id="cd14014">
    <property type="entry name" value="STKc_PknB_like"/>
    <property type="match status" value="1"/>
</dbReference>
<evidence type="ECO:0000259" key="6">
    <source>
        <dbReference type="PROSITE" id="PS50011"/>
    </source>
</evidence>
<dbReference type="PROSITE" id="PS00109">
    <property type="entry name" value="PROTEIN_KINASE_TYR"/>
    <property type="match status" value="1"/>
</dbReference>
<dbReference type="Pfam" id="PF13672">
    <property type="entry name" value="PP2C_2"/>
    <property type="match status" value="1"/>
</dbReference>
<evidence type="ECO:0000256" key="2">
    <source>
        <dbReference type="ARBA" id="ARBA00022741"/>
    </source>
</evidence>
<dbReference type="GO" id="GO:0005524">
    <property type="term" value="F:ATP binding"/>
    <property type="evidence" value="ECO:0007669"/>
    <property type="project" value="UniProtKB-KW"/>
</dbReference>
<evidence type="ECO:0000313" key="9">
    <source>
        <dbReference type="Proteomes" id="UP000202922"/>
    </source>
</evidence>
<dbReference type="InterPro" id="IPR000719">
    <property type="entry name" value="Prot_kinase_dom"/>
</dbReference>
<evidence type="ECO:0000256" key="5">
    <source>
        <dbReference type="SAM" id="Phobius"/>
    </source>
</evidence>
<keyword evidence="1 8" id="KW-0808">Transferase</keyword>
<evidence type="ECO:0000259" key="7">
    <source>
        <dbReference type="PROSITE" id="PS51746"/>
    </source>
</evidence>
<accession>A0A238KUL2</accession>
<evidence type="ECO:0000256" key="4">
    <source>
        <dbReference type="ARBA" id="ARBA00022840"/>
    </source>
</evidence>
<proteinExistence type="predicted"/>
<dbReference type="SUPFAM" id="SSF56112">
    <property type="entry name" value="Protein kinase-like (PK-like)"/>
    <property type="match status" value="1"/>
</dbReference>
<dbReference type="InterPro" id="IPR011009">
    <property type="entry name" value="Kinase-like_dom_sf"/>
</dbReference>
<feature type="domain" description="PPM-type phosphatase" evidence="7">
    <location>
        <begin position="14"/>
        <end position="240"/>
    </location>
</feature>
<dbReference type="PROSITE" id="PS50011">
    <property type="entry name" value="PROTEIN_KINASE_DOM"/>
    <property type="match status" value="1"/>
</dbReference>
<dbReference type="Gene3D" id="3.60.40.10">
    <property type="entry name" value="PPM-type phosphatase domain"/>
    <property type="match status" value="1"/>
</dbReference>
<dbReference type="InterPro" id="IPR036457">
    <property type="entry name" value="PPM-type-like_dom_sf"/>
</dbReference>
<dbReference type="Pfam" id="PF00069">
    <property type="entry name" value="Pkinase"/>
    <property type="match status" value="1"/>
</dbReference>